<dbReference type="InterPro" id="IPR025962">
    <property type="entry name" value="SdpI/YhfL"/>
</dbReference>
<proteinExistence type="predicted"/>
<evidence type="ECO:0000313" key="3">
    <source>
        <dbReference type="Proteomes" id="UP000285961"/>
    </source>
</evidence>
<sequence length="113" mass="12895">MLSLSVVQSLTNISLGVMVIVVCIPLLKGKIGMNYWYGIRIRKAFQSEENWYTINRYGAQRMILWSTVPIVIGIVTLFFPVGDLVSFLLVIFVPVIFICIMPLIEILRFAKKL</sequence>
<keyword evidence="1" id="KW-0812">Transmembrane</keyword>
<evidence type="ECO:0000313" key="2">
    <source>
        <dbReference type="EMBL" id="RJP64532.1"/>
    </source>
</evidence>
<protein>
    <submittedName>
        <fullName evidence="2">SdpI family protein</fullName>
    </submittedName>
</protein>
<dbReference type="Pfam" id="PF13630">
    <property type="entry name" value="SdpI"/>
    <property type="match status" value="1"/>
</dbReference>
<feature type="transmembrane region" description="Helical" evidence="1">
    <location>
        <begin position="6"/>
        <end position="27"/>
    </location>
</feature>
<comment type="caution">
    <text evidence="2">The sequence shown here is derived from an EMBL/GenBank/DDBJ whole genome shotgun (WGS) entry which is preliminary data.</text>
</comment>
<dbReference type="AlphaFoldDB" id="A0A419EP77"/>
<dbReference type="EMBL" id="QZKI01000137">
    <property type="protein sequence ID" value="RJP64532.1"/>
    <property type="molecule type" value="Genomic_DNA"/>
</dbReference>
<accession>A0A419EP77</accession>
<feature type="transmembrane region" description="Helical" evidence="1">
    <location>
        <begin position="87"/>
        <end position="107"/>
    </location>
</feature>
<keyword evidence="1" id="KW-1133">Transmembrane helix</keyword>
<gene>
    <name evidence="2" type="ORF">C4532_19070</name>
</gene>
<evidence type="ECO:0000256" key="1">
    <source>
        <dbReference type="SAM" id="Phobius"/>
    </source>
</evidence>
<organism evidence="2 3">
    <name type="scientific">Candidatus Abyssobacteria bacterium SURF_17</name>
    <dbReference type="NCBI Taxonomy" id="2093361"/>
    <lineage>
        <taxon>Bacteria</taxon>
        <taxon>Pseudomonadati</taxon>
        <taxon>Candidatus Hydrogenedentota</taxon>
        <taxon>Candidatus Abyssobacteria</taxon>
    </lineage>
</organism>
<feature type="transmembrane region" description="Helical" evidence="1">
    <location>
        <begin position="62"/>
        <end position="81"/>
    </location>
</feature>
<name>A0A419EP77_9BACT</name>
<reference evidence="2 3" key="1">
    <citation type="journal article" date="2017" name="ISME J.">
        <title>Energy and carbon metabolisms in a deep terrestrial subsurface fluid microbial community.</title>
        <authorList>
            <person name="Momper L."/>
            <person name="Jungbluth S.P."/>
            <person name="Lee M.D."/>
            <person name="Amend J.P."/>
        </authorList>
    </citation>
    <scope>NUCLEOTIDE SEQUENCE [LARGE SCALE GENOMIC DNA]</scope>
    <source>
        <strain evidence="2">SURF_17</strain>
    </source>
</reference>
<keyword evidence="1" id="KW-0472">Membrane</keyword>
<dbReference type="Proteomes" id="UP000285961">
    <property type="component" value="Unassembled WGS sequence"/>
</dbReference>